<dbReference type="InterPro" id="IPR000477">
    <property type="entry name" value="RT_dom"/>
</dbReference>
<reference evidence="2 3" key="1">
    <citation type="journal article" date="2019" name="Sci. Rep.">
        <title>Orb-weaving spider Araneus ventricosus genome elucidates the spidroin gene catalogue.</title>
        <authorList>
            <person name="Kono N."/>
            <person name="Nakamura H."/>
            <person name="Ohtoshi R."/>
            <person name="Moran D.A.P."/>
            <person name="Shinohara A."/>
            <person name="Yoshida Y."/>
            <person name="Fujiwara M."/>
            <person name="Mori M."/>
            <person name="Tomita M."/>
            <person name="Arakawa K."/>
        </authorList>
    </citation>
    <scope>NUCLEOTIDE SEQUENCE [LARGE SCALE GENOMIC DNA]</scope>
</reference>
<dbReference type="Gene3D" id="3.30.70.270">
    <property type="match status" value="1"/>
</dbReference>
<dbReference type="PANTHER" id="PTHR37984">
    <property type="entry name" value="PROTEIN CBG26694"/>
    <property type="match status" value="1"/>
</dbReference>
<gene>
    <name evidence="2" type="primary">TY3B-I_1133</name>
    <name evidence="2" type="ORF">AVEN_200655_1</name>
</gene>
<dbReference type="AlphaFoldDB" id="A0A4Y2L8N5"/>
<protein>
    <submittedName>
        <fullName evidence="2">Transposon Ty3-I Gag-Pol polyprotein</fullName>
    </submittedName>
</protein>
<dbReference type="GO" id="GO:0071897">
    <property type="term" value="P:DNA biosynthetic process"/>
    <property type="evidence" value="ECO:0007669"/>
    <property type="project" value="UniProtKB-ARBA"/>
</dbReference>
<proteinExistence type="predicted"/>
<feature type="domain" description="Reverse transcriptase" evidence="1">
    <location>
        <begin position="1"/>
        <end position="158"/>
    </location>
</feature>
<organism evidence="2 3">
    <name type="scientific">Araneus ventricosus</name>
    <name type="common">Orbweaver spider</name>
    <name type="synonym">Epeira ventricosa</name>
    <dbReference type="NCBI Taxonomy" id="182803"/>
    <lineage>
        <taxon>Eukaryota</taxon>
        <taxon>Metazoa</taxon>
        <taxon>Ecdysozoa</taxon>
        <taxon>Arthropoda</taxon>
        <taxon>Chelicerata</taxon>
        <taxon>Arachnida</taxon>
        <taxon>Araneae</taxon>
        <taxon>Araneomorphae</taxon>
        <taxon>Entelegynae</taxon>
        <taxon>Araneoidea</taxon>
        <taxon>Araneidae</taxon>
        <taxon>Araneus</taxon>
    </lineage>
</organism>
<accession>A0A4Y2L8N5</accession>
<dbReference type="Gene3D" id="3.10.10.10">
    <property type="entry name" value="HIV Type 1 Reverse Transcriptase, subunit A, domain 1"/>
    <property type="match status" value="1"/>
</dbReference>
<dbReference type="PANTHER" id="PTHR37984:SF5">
    <property type="entry name" value="PROTEIN NYNRIN-LIKE"/>
    <property type="match status" value="1"/>
</dbReference>
<dbReference type="SUPFAM" id="SSF56672">
    <property type="entry name" value="DNA/RNA polymerases"/>
    <property type="match status" value="1"/>
</dbReference>
<dbReference type="EMBL" id="BGPR01005440">
    <property type="protein sequence ID" value="GBN10193.1"/>
    <property type="molecule type" value="Genomic_DNA"/>
</dbReference>
<dbReference type="InterPro" id="IPR043128">
    <property type="entry name" value="Rev_trsase/Diguanyl_cyclase"/>
</dbReference>
<evidence type="ECO:0000259" key="1">
    <source>
        <dbReference type="PROSITE" id="PS50878"/>
    </source>
</evidence>
<dbReference type="PROSITE" id="PS50878">
    <property type="entry name" value="RT_POL"/>
    <property type="match status" value="1"/>
</dbReference>
<name>A0A4Y2L8N5_ARAVE</name>
<evidence type="ECO:0000313" key="3">
    <source>
        <dbReference type="Proteomes" id="UP000499080"/>
    </source>
</evidence>
<dbReference type="CDD" id="cd01647">
    <property type="entry name" value="RT_LTR"/>
    <property type="match status" value="1"/>
</dbReference>
<keyword evidence="3" id="KW-1185">Reference proteome</keyword>
<evidence type="ECO:0000313" key="2">
    <source>
        <dbReference type="EMBL" id="GBN10193.1"/>
    </source>
</evidence>
<dbReference type="Proteomes" id="UP000499080">
    <property type="component" value="Unassembled WGS sequence"/>
</dbReference>
<comment type="caution">
    <text evidence="2">The sequence shown here is derived from an EMBL/GenBank/DDBJ whole genome shotgun (WGS) entry which is preliminary data.</text>
</comment>
<dbReference type="InterPro" id="IPR043502">
    <property type="entry name" value="DNA/RNA_pol_sf"/>
</dbReference>
<dbReference type="Pfam" id="PF00078">
    <property type="entry name" value="RVT_1"/>
    <property type="match status" value="1"/>
</dbReference>
<dbReference type="OrthoDB" id="6512428at2759"/>
<sequence>MVIVPRNQGDIRICVDLSEMNKNIQRESYPMTSVDYTLTEFNSAKIFSVIDAYSGFWQIMLHPESSVLTTFITPYDLFKFQLLLFGISSAPEVFQKRIRECLKGLDGVIGMMDEFVVCGETEQEHDVKLYQLLQRLQDSGWTLNAEKCQFRGRSLSIF</sequence>
<dbReference type="InterPro" id="IPR050951">
    <property type="entry name" value="Retrovirus_Pol_polyprotein"/>
</dbReference>